<accession>A0ABV6U8T9</accession>
<gene>
    <name evidence="1" type="ORF">ACFHYQ_16095</name>
</gene>
<reference evidence="1 2" key="1">
    <citation type="submission" date="2024-09" db="EMBL/GenBank/DDBJ databases">
        <authorList>
            <person name="Sun Q."/>
            <person name="Mori K."/>
        </authorList>
    </citation>
    <scope>NUCLEOTIDE SEQUENCE [LARGE SCALE GENOMIC DNA]</scope>
    <source>
        <strain evidence="1 2">TBRC 1851</strain>
    </source>
</reference>
<comment type="caution">
    <text evidence="1">The sequence shown here is derived from an EMBL/GenBank/DDBJ whole genome shotgun (WGS) entry which is preliminary data.</text>
</comment>
<organism evidence="1 2">
    <name type="scientific">Sphaerimonospora cavernae</name>
    <dbReference type="NCBI Taxonomy" id="1740611"/>
    <lineage>
        <taxon>Bacteria</taxon>
        <taxon>Bacillati</taxon>
        <taxon>Actinomycetota</taxon>
        <taxon>Actinomycetes</taxon>
        <taxon>Streptosporangiales</taxon>
        <taxon>Streptosporangiaceae</taxon>
        <taxon>Sphaerimonospora</taxon>
    </lineage>
</organism>
<dbReference type="EMBL" id="JBHMQT010000034">
    <property type="protein sequence ID" value="MFC0863826.1"/>
    <property type="molecule type" value="Genomic_DNA"/>
</dbReference>
<dbReference type="RefSeq" id="WP_394301963.1">
    <property type="nucleotide sequence ID" value="NZ_JBHMQT010000034.1"/>
</dbReference>
<dbReference type="Proteomes" id="UP001589870">
    <property type="component" value="Unassembled WGS sequence"/>
</dbReference>
<protein>
    <submittedName>
        <fullName evidence="1">Uncharacterized protein</fullName>
    </submittedName>
</protein>
<evidence type="ECO:0000313" key="2">
    <source>
        <dbReference type="Proteomes" id="UP001589870"/>
    </source>
</evidence>
<evidence type="ECO:0000313" key="1">
    <source>
        <dbReference type="EMBL" id="MFC0863826.1"/>
    </source>
</evidence>
<proteinExistence type="predicted"/>
<sequence length="115" mass="12225">MTDPDGEGSITMDITEARRLFPTAEIAPDGESGNGQAFDAWLDEGADVALYRALDGRLLARQARRAHPPSTKLFSDRYDSAQLIGVFLSLNTACSPRLSTTVAASVSASPPAKTQ</sequence>
<name>A0ABV6U8T9_9ACTN</name>
<keyword evidence="2" id="KW-1185">Reference proteome</keyword>